<dbReference type="STRING" id="71717.A0A4Y7ST94"/>
<dbReference type="Proteomes" id="UP000298030">
    <property type="component" value="Unassembled WGS sequence"/>
</dbReference>
<name>A0A4Y7ST94_COPMI</name>
<evidence type="ECO:0000313" key="1">
    <source>
        <dbReference type="EMBL" id="TEB25022.1"/>
    </source>
</evidence>
<gene>
    <name evidence="1" type="ORF">FA13DRAFT_1273042</name>
</gene>
<proteinExistence type="predicted"/>
<comment type="caution">
    <text evidence="1">The sequence shown here is derived from an EMBL/GenBank/DDBJ whole genome shotgun (WGS) entry which is preliminary data.</text>
</comment>
<dbReference type="AlphaFoldDB" id="A0A4Y7ST94"/>
<dbReference type="EMBL" id="QPFP01000061">
    <property type="protein sequence ID" value="TEB25022.1"/>
    <property type="molecule type" value="Genomic_DNA"/>
</dbReference>
<reference evidence="1 2" key="1">
    <citation type="journal article" date="2019" name="Nat. Ecol. Evol.">
        <title>Megaphylogeny resolves global patterns of mushroom evolution.</title>
        <authorList>
            <person name="Varga T."/>
            <person name="Krizsan K."/>
            <person name="Foldi C."/>
            <person name="Dima B."/>
            <person name="Sanchez-Garcia M."/>
            <person name="Sanchez-Ramirez S."/>
            <person name="Szollosi G.J."/>
            <person name="Szarkandi J.G."/>
            <person name="Papp V."/>
            <person name="Albert L."/>
            <person name="Andreopoulos W."/>
            <person name="Angelini C."/>
            <person name="Antonin V."/>
            <person name="Barry K.W."/>
            <person name="Bougher N.L."/>
            <person name="Buchanan P."/>
            <person name="Buyck B."/>
            <person name="Bense V."/>
            <person name="Catcheside P."/>
            <person name="Chovatia M."/>
            <person name="Cooper J."/>
            <person name="Damon W."/>
            <person name="Desjardin D."/>
            <person name="Finy P."/>
            <person name="Geml J."/>
            <person name="Haridas S."/>
            <person name="Hughes K."/>
            <person name="Justo A."/>
            <person name="Karasinski D."/>
            <person name="Kautmanova I."/>
            <person name="Kiss B."/>
            <person name="Kocsube S."/>
            <person name="Kotiranta H."/>
            <person name="LaButti K.M."/>
            <person name="Lechner B.E."/>
            <person name="Liimatainen K."/>
            <person name="Lipzen A."/>
            <person name="Lukacs Z."/>
            <person name="Mihaltcheva S."/>
            <person name="Morgado L.N."/>
            <person name="Niskanen T."/>
            <person name="Noordeloos M.E."/>
            <person name="Ohm R.A."/>
            <person name="Ortiz-Santana B."/>
            <person name="Ovrebo C."/>
            <person name="Racz N."/>
            <person name="Riley R."/>
            <person name="Savchenko A."/>
            <person name="Shiryaev A."/>
            <person name="Soop K."/>
            <person name="Spirin V."/>
            <person name="Szebenyi C."/>
            <person name="Tomsovsky M."/>
            <person name="Tulloss R.E."/>
            <person name="Uehling J."/>
            <person name="Grigoriev I.V."/>
            <person name="Vagvolgyi C."/>
            <person name="Papp T."/>
            <person name="Martin F.M."/>
            <person name="Miettinen O."/>
            <person name="Hibbett D.S."/>
            <person name="Nagy L.G."/>
        </authorList>
    </citation>
    <scope>NUCLEOTIDE SEQUENCE [LARGE SCALE GENOMIC DNA]</scope>
    <source>
        <strain evidence="1 2">FP101781</strain>
    </source>
</reference>
<protein>
    <submittedName>
        <fullName evidence="1">Uncharacterized protein</fullName>
    </submittedName>
</protein>
<organism evidence="1 2">
    <name type="scientific">Coprinellus micaceus</name>
    <name type="common">Glistening ink-cap mushroom</name>
    <name type="synonym">Coprinus micaceus</name>
    <dbReference type="NCBI Taxonomy" id="71717"/>
    <lineage>
        <taxon>Eukaryota</taxon>
        <taxon>Fungi</taxon>
        <taxon>Dikarya</taxon>
        <taxon>Basidiomycota</taxon>
        <taxon>Agaricomycotina</taxon>
        <taxon>Agaricomycetes</taxon>
        <taxon>Agaricomycetidae</taxon>
        <taxon>Agaricales</taxon>
        <taxon>Agaricineae</taxon>
        <taxon>Psathyrellaceae</taxon>
        <taxon>Coprinellus</taxon>
    </lineage>
</organism>
<keyword evidence="2" id="KW-1185">Reference proteome</keyword>
<sequence length="189" mass="21807">MHLRTILQQLCLHEPSSPSASTDDPTPAAYTPDPNITSVTLSLASWAKVRRFLVFLRFRNSAGYAGIVHKLASELKHREEDGNIYPAYKTFVVQMQRRYVLRAFIDFLHGNDRRESQRKYDHVPSAGAPGTEDKFVDFFHETMDTYCWRMLEAEMCLGIVKEERETGREEYIISETCYGSLDEGFEEDP</sequence>
<evidence type="ECO:0000313" key="2">
    <source>
        <dbReference type="Proteomes" id="UP000298030"/>
    </source>
</evidence>
<accession>A0A4Y7ST94</accession>